<dbReference type="Proteomes" id="UP001596116">
    <property type="component" value="Unassembled WGS sequence"/>
</dbReference>
<name>A0ABW1KZP9_9PROT</name>
<dbReference type="EMBL" id="JBHPON010000002">
    <property type="protein sequence ID" value="MFC6035913.1"/>
    <property type="molecule type" value="Genomic_DNA"/>
</dbReference>
<reference evidence="2 3" key="1">
    <citation type="submission" date="2024-09" db="EMBL/GenBank/DDBJ databases">
        <authorList>
            <person name="Zhang Z.-H."/>
        </authorList>
    </citation>
    <scope>NUCLEOTIDE SEQUENCE [LARGE SCALE GENOMIC DNA]</scope>
    <source>
        <strain evidence="2 3">HHTR114</strain>
    </source>
</reference>
<organism evidence="2 3">
    <name type="scientific">Hyphococcus aureus</name>
    <dbReference type="NCBI Taxonomy" id="2666033"/>
    <lineage>
        <taxon>Bacteria</taxon>
        <taxon>Pseudomonadati</taxon>
        <taxon>Pseudomonadota</taxon>
        <taxon>Alphaproteobacteria</taxon>
        <taxon>Parvularculales</taxon>
        <taxon>Parvularculaceae</taxon>
        <taxon>Hyphococcus</taxon>
    </lineage>
</organism>
<keyword evidence="1" id="KW-1133">Transmembrane helix</keyword>
<keyword evidence="1" id="KW-0472">Membrane</keyword>
<keyword evidence="3" id="KW-1185">Reference proteome</keyword>
<evidence type="ECO:0000256" key="1">
    <source>
        <dbReference type="SAM" id="Phobius"/>
    </source>
</evidence>
<feature type="transmembrane region" description="Helical" evidence="1">
    <location>
        <begin position="109"/>
        <end position="127"/>
    </location>
</feature>
<accession>A0ABW1KZP9</accession>
<sequence length="132" mass="14829">MSERIKKAKRRYAIEMLVAMTLYCVVLWVALSVAKQTEPGPLLVALSLVPIAPLLAAWYSFFRFFRHMDEMQKRITADSAALTLAIGILAAIMLGFLRRFGVMSVENDMTLFGPFLIGVWAVIRFLLGGRDC</sequence>
<feature type="transmembrane region" description="Helical" evidence="1">
    <location>
        <begin position="12"/>
        <end position="31"/>
    </location>
</feature>
<evidence type="ECO:0000313" key="2">
    <source>
        <dbReference type="EMBL" id="MFC6035913.1"/>
    </source>
</evidence>
<gene>
    <name evidence="2" type="ORF">ACFMB1_10180</name>
</gene>
<keyword evidence="1" id="KW-0812">Transmembrane</keyword>
<protein>
    <submittedName>
        <fullName evidence="2">Uncharacterized protein</fullName>
    </submittedName>
</protein>
<comment type="caution">
    <text evidence="2">The sequence shown here is derived from an EMBL/GenBank/DDBJ whole genome shotgun (WGS) entry which is preliminary data.</text>
</comment>
<feature type="transmembrane region" description="Helical" evidence="1">
    <location>
        <begin position="43"/>
        <end position="65"/>
    </location>
</feature>
<dbReference type="RefSeq" id="WP_379882866.1">
    <property type="nucleotide sequence ID" value="NZ_JBHPON010000002.1"/>
</dbReference>
<feature type="transmembrane region" description="Helical" evidence="1">
    <location>
        <begin position="77"/>
        <end position="97"/>
    </location>
</feature>
<evidence type="ECO:0000313" key="3">
    <source>
        <dbReference type="Proteomes" id="UP001596116"/>
    </source>
</evidence>
<proteinExistence type="predicted"/>